<dbReference type="AlphaFoldDB" id="A0A9P7FXW9"/>
<feature type="transmembrane region" description="Helical" evidence="6">
    <location>
        <begin position="103"/>
        <end position="124"/>
    </location>
</feature>
<evidence type="ECO:0000256" key="5">
    <source>
        <dbReference type="ARBA" id="ARBA00023136"/>
    </source>
</evidence>
<feature type="transmembrane region" description="Helical" evidence="6">
    <location>
        <begin position="36"/>
        <end position="57"/>
    </location>
</feature>
<evidence type="ECO:0000313" key="8">
    <source>
        <dbReference type="Proteomes" id="UP000717328"/>
    </source>
</evidence>
<sequence length="133" mass="14202">MAAGLRTVILLSFVLAVGFLLIILSCALWHNWLPLLVALFFFEALTFVLAPLPNALFAHCGSDEYGESSGPVDLGRFFTSIVVVSGFALPIILAHSEVIDPKACAMSIIGGGLVYGTILAYSAAFSQEDSEYE</sequence>
<comment type="similarity">
    <text evidence="2">Belongs to the OB-RGRP/VPS55 family.</text>
</comment>
<dbReference type="PANTHER" id="PTHR12050:SF0">
    <property type="entry name" value="RH04491P"/>
    <property type="match status" value="1"/>
</dbReference>
<dbReference type="GO" id="GO:0032511">
    <property type="term" value="P:late endosome to vacuole transport via multivesicular body sorting pathway"/>
    <property type="evidence" value="ECO:0007669"/>
    <property type="project" value="TreeGrafter"/>
</dbReference>
<evidence type="ECO:0000256" key="1">
    <source>
        <dbReference type="ARBA" id="ARBA00004141"/>
    </source>
</evidence>
<evidence type="ECO:0000256" key="2">
    <source>
        <dbReference type="ARBA" id="ARBA00005645"/>
    </source>
</evidence>
<evidence type="ECO:0000256" key="4">
    <source>
        <dbReference type="ARBA" id="ARBA00022989"/>
    </source>
</evidence>
<keyword evidence="5 6" id="KW-0472">Membrane</keyword>
<evidence type="ECO:0000256" key="3">
    <source>
        <dbReference type="ARBA" id="ARBA00022692"/>
    </source>
</evidence>
<dbReference type="Pfam" id="PF04133">
    <property type="entry name" value="Vps55"/>
    <property type="match status" value="1"/>
</dbReference>
<gene>
    <name evidence="7" type="ORF">H0H81_000384</name>
</gene>
<accession>A0A9P7FXW9</accession>
<dbReference type="EMBL" id="JABCKI010005766">
    <property type="protein sequence ID" value="KAG5638373.1"/>
    <property type="molecule type" value="Genomic_DNA"/>
</dbReference>
<feature type="transmembrane region" description="Helical" evidence="6">
    <location>
        <begin position="6"/>
        <end position="29"/>
    </location>
</feature>
<name>A0A9P7FXW9_9AGAR</name>
<proteinExistence type="inferred from homology"/>
<keyword evidence="4 6" id="KW-1133">Transmembrane helix</keyword>
<feature type="transmembrane region" description="Helical" evidence="6">
    <location>
        <begin position="77"/>
        <end position="96"/>
    </location>
</feature>
<reference evidence="7" key="1">
    <citation type="submission" date="2021-02" db="EMBL/GenBank/DDBJ databases">
        <authorList>
            <person name="Nieuwenhuis M."/>
            <person name="Van De Peppel L.J.J."/>
        </authorList>
    </citation>
    <scope>NUCLEOTIDE SEQUENCE</scope>
    <source>
        <strain evidence="7">D49</strain>
    </source>
</reference>
<evidence type="ECO:0008006" key="9">
    <source>
        <dbReference type="Google" id="ProtNLM"/>
    </source>
</evidence>
<dbReference type="PANTHER" id="PTHR12050">
    <property type="entry name" value="LEPTIN RECEPTOR-RELATED"/>
    <property type="match status" value="1"/>
</dbReference>
<protein>
    <recommendedName>
        <fullName evidence="9">Vacuolar protein sorting 55</fullName>
    </recommendedName>
</protein>
<comment type="subcellular location">
    <subcellularLocation>
        <location evidence="1">Membrane</location>
        <topology evidence="1">Multi-pass membrane protein</topology>
    </subcellularLocation>
</comment>
<comment type="caution">
    <text evidence="7">The sequence shown here is derived from an EMBL/GenBank/DDBJ whole genome shotgun (WGS) entry which is preliminary data.</text>
</comment>
<organism evidence="7 8">
    <name type="scientific">Sphagnurus paluster</name>
    <dbReference type="NCBI Taxonomy" id="117069"/>
    <lineage>
        <taxon>Eukaryota</taxon>
        <taxon>Fungi</taxon>
        <taxon>Dikarya</taxon>
        <taxon>Basidiomycota</taxon>
        <taxon>Agaricomycotina</taxon>
        <taxon>Agaricomycetes</taxon>
        <taxon>Agaricomycetidae</taxon>
        <taxon>Agaricales</taxon>
        <taxon>Tricholomatineae</taxon>
        <taxon>Lyophyllaceae</taxon>
        <taxon>Sphagnurus</taxon>
    </lineage>
</organism>
<keyword evidence="8" id="KW-1185">Reference proteome</keyword>
<evidence type="ECO:0000256" key="6">
    <source>
        <dbReference type="SAM" id="Phobius"/>
    </source>
</evidence>
<keyword evidence="3 6" id="KW-0812">Transmembrane</keyword>
<dbReference type="InterPro" id="IPR007262">
    <property type="entry name" value="Vps55/LEPROT"/>
</dbReference>
<evidence type="ECO:0000313" key="7">
    <source>
        <dbReference type="EMBL" id="KAG5638373.1"/>
    </source>
</evidence>
<dbReference type="GO" id="GO:0034424">
    <property type="term" value="C:Vps55/Vps68 complex"/>
    <property type="evidence" value="ECO:0007669"/>
    <property type="project" value="TreeGrafter"/>
</dbReference>
<dbReference type="Proteomes" id="UP000717328">
    <property type="component" value="Unassembled WGS sequence"/>
</dbReference>
<dbReference type="PROSITE" id="PS51257">
    <property type="entry name" value="PROKAR_LIPOPROTEIN"/>
    <property type="match status" value="1"/>
</dbReference>
<dbReference type="OrthoDB" id="14246at2759"/>
<reference evidence="7" key="2">
    <citation type="submission" date="2021-10" db="EMBL/GenBank/DDBJ databases">
        <title>Phylogenomics reveals ancestral predisposition of the termite-cultivated fungus Termitomyces towards a domesticated lifestyle.</title>
        <authorList>
            <person name="Auxier B."/>
            <person name="Grum-Grzhimaylo A."/>
            <person name="Cardenas M.E."/>
            <person name="Lodge J.D."/>
            <person name="Laessoe T."/>
            <person name="Pedersen O."/>
            <person name="Smith M.E."/>
            <person name="Kuyper T.W."/>
            <person name="Franco-Molano E.A."/>
            <person name="Baroni T.J."/>
            <person name="Aanen D.K."/>
        </authorList>
    </citation>
    <scope>NUCLEOTIDE SEQUENCE</scope>
    <source>
        <strain evidence="7">D49</strain>
    </source>
</reference>